<keyword evidence="1" id="KW-0521">NADP</keyword>
<dbReference type="AlphaFoldDB" id="A0A256FGT2"/>
<sequence length="324" mass="34053">MDCEILLDAIGGAELLRKAPHTPKQPGPGEVRIRHKAIGVNFVDVYHRTGLYPVPHFPIILGVEGAGFIEAAGPGVSNLKPGDRVAYAGLPIGAYASTRLLPADRVLKLPEHVSSDEVAANLLRGITAHMLLTHSFCVDSNTTVLIHAAAGGLGTILTRWAKHLGAKVIGTVSTELKASIATKNGADHVIVGRDTDFIAAVKKLTDGQGVNVAYDGIGGETLMKTAKCIQPSGALVSIGQAGGRIAQSTVDELTKQAAFSFLRPSVISYVTDLNNYRASATELFKFMGEGIVGTISEKIPLAEAVRAHRMLENGQSSGSLLLIP</sequence>
<evidence type="ECO:0000313" key="5">
    <source>
        <dbReference type="Proteomes" id="UP000216478"/>
    </source>
</evidence>
<dbReference type="OrthoDB" id="9805883at2"/>
<reference evidence="4 5" key="1">
    <citation type="submission" date="2017-07" db="EMBL/GenBank/DDBJ databases">
        <title>Phylogenetic study on the rhizospheric bacterium Ochrobactrum sp. A44.</title>
        <authorList>
            <person name="Krzyzanowska D.M."/>
            <person name="Ossowicki A."/>
            <person name="Rajewska M."/>
            <person name="Maciag T."/>
            <person name="Kaczynski Z."/>
            <person name="Czerwicka M."/>
            <person name="Jafra S."/>
        </authorList>
    </citation>
    <scope>NUCLEOTIDE SEQUENCE [LARGE SCALE GENOMIC DNA]</scope>
    <source>
        <strain evidence="4 5">OgA9a</strain>
    </source>
</reference>
<name>A0A256FGT2_9HYPH</name>
<dbReference type="PANTHER" id="PTHR48106">
    <property type="entry name" value="QUINONE OXIDOREDUCTASE PIG3-RELATED"/>
    <property type="match status" value="1"/>
</dbReference>
<evidence type="ECO:0000256" key="2">
    <source>
        <dbReference type="ARBA" id="ARBA00023002"/>
    </source>
</evidence>
<dbReference type="Pfam" id="PF00107">
    <property type="entry name" value="ADH_zinc_N"/>
    <property type="match status" value="1"/>
</dbReference>
<dbReference type="InterPro" id="IPR020843">
    <property type="entry name" value="ER"/>
</dbReference>
<gene>
    <name evidence="4" type="ORF">CEV33_0769</name>
</gene>
<dbReference type="RefSeq" id="WP_094540219.1">
    <property type="nucleotide sequence ID" value="NZ_JBHEER010000019.1"/>
</dbReference>
<dbReference type="GO" id="GO:0003960">
    <property type="term" value="F:quinone reductase (NADPH) activity"/>
    <property type="evidence" value="ECO:0007669"/>
    <property type="project" value="InterPro"/>
</dbReference>
<dbReference type="Gene3D" id="3.40.50.720">
    <property type="entry name" value="NAD(P)-binding Rossmann-like Domain"/>
    <property type="match status" value="1"/>
</dbReference>
<dbReference type="Proteomes" id="UP000216478">
    <property type="component" value="Unassembled WGS sequence"/>
</dbReference>
<comment type="caution">
    <text evidence="4">The sequence shown here is derived from an EMBL/GenBank/DDBJ whole genome shotgun (WGS) entry which is preliminary data.</text>
</comment>
<organism evidence="4 5">
    <name type="scientific">Brucella grignonensis</name>
    <dbReference type="NCBI Taxonomy" id="94627"/>
    <lineage>
        <taxon>Bacteria</taxon>
        <taxon>Pseudomonadati</taxon>
        <taxon>Pseudomonadota</taxon>
        <taxon>Alphaproteobacteria</taxon>
        <taxon>Hyphomicrobiales</taxon>
        <taxon>Brucellaceae</taxon>
        <taxon>Brucella/Ochrobactrum group</taxon>
        <taxon>Brucella</taxon>
    </lineage>
</organism>
<evidence type="ECO:0000256" key="1">
    <source>
        <dbReference type="ARBA" id="ARBA00022857"/>
    </source>
</evidence>
<feature type="domain" description="Enoyl reductase (ER)" evidence="3">
    <location>
        <begin position="11"/>
        <end position="322"/>
    </location>
</feature>
<dbReference type="CDD" id="cd05286">
    <property type="entry name" value="QOR2"/>
    <property type="match status" value="1"/>
</dbReference>
<evidence type="ECO:0000313" key="4">
    <source>
        <dbReference type="EMBL" id="OYR13970.1"/>
    </source>
</evidence>
<dbReference type="GO" id="GO:0035925">
    <property type="term" value="F:mRNA 3'-UTR AU-rich region binding"/>
    <property type="evidence" value="ECO:0007669"/>
    <property type="project" value="TreeGrafter"/>
</dbReference>
<keyword evidence="2" id="KW-0560">Oxidoreductase</keyword>
<dbReference type="SUPFAM" id="SSF50129">
    <property type="entry name" value="GroES-like"/>
    <property type="match status" value="1"/>
</dbReference>
<dbReference type="SUPFAM" id="SSF51735">
    <property type="entry name" value="NAD(P)-binding Rossmann-fold domains"/>
    <property type="match status" value="1"/>
</dbReference>
<dbReference type="EMBL" id="NNRL01000157">
    <property type="protein sequence ID" value="OYR13970.1"/>
    <property type="molecule type" value="Genomic_DNA"/>
</dbReference>
<dbReference type="InterPro" id="IPR011032">
    <property type="entry name" value="GroES-like_sf"/>
</dbReference>
<dbReference type="InterPro" id="IPR047618">
    <property type="entry name" value="QOR-like"/>
</dbReference>
<proteinExistence type="predicted"/>
<dbReference type="SMART" id="SM00829">
    <property type="entry name" value="PKS_ER"/>
    <property type="match status" value="1"/>
</dbReference>
<dbReference type="InterPro" id="IPR013149">
    <property type="entry name" value="ADH-like_C"/>
</dbReference>
<protein>
    <submittedName>
        <fullName evidence="4">Zinc-binding dehydrogenase family protein</fullName>
    </submittedName>
</protein>
<dbReference type="Pfam" id="PF08240">
    <property type="entry name" value="ADH_N"/>
    <property type="match status" value="1"/>
</dbReference>
<dbReference type="GO" id="GO:0005829">
    <property type="term" value="C:cytosol"/>
    <property type="evidence" value="ECO:0007669"/>
    <property type="project" value="TreeGrafter"/>
</dbReference>
<accession>A0A256FGT2</accession>
<dbReference type="InterPro" id="IPR013154">
    <property type="entry name" value="ADH-like_N"/>
</dbReference>
<evidence type="ECO:0000259" key="3">
    <source>
        <dbReference type="SMART" id="SM00829"/>
    </source>
</evidence>
<keyword evidence="5" id="KW-1185">Reference proteome</keyword>
<dbReference type="InterPro" id="IPR036291">
    <property type="entry name" value="NAD(P)-bd_dom_sf"/>
</dbReference>
<dbReference type="Gene3D" id="3.90.180.10">
    <property type="entry name" value="Medium-chain alcohol dehydrogenases, catalytic domain"/>
    <property type="match status" value="1"/>
</dbReference>
<dbReference type="PANTHER" id="PTHR48106:SF13">
    <property type="entry name" value="QUINONE OXIDOREDUCTASE-RELATED"/>
    <property type="match status" value="1"/>
</dbReference>
<dbReference type="GO" id="GO:0070402">
    <property type="term" value="F:NADPH binding"/>
    <property type="evidence" value="ECO:0007669"/>
    <property type="project" value="TreeGrafter"/>
</dbReference>